<evidence type="ECO:0000313" key="2">
    <source>
        <dbReference type="WBParaSite" id="nRc.2.0.1.t00763-RA"/>
    </source>
</evidence>
<organism evidence="1 2">
    <name type="scientific">Romanomermis culicivorax</name>
    <name type="common">Nematode worm</name>
    <dbReference type="NCBI Taxonomy" id="13658"/>
    <lineage>
        <taxon>Eukaryota</taxon>
        <taxon>Metazoa</taxon>
        <taxon>Ecdysozoa</taxon>
        <taxon>Nematoda</taxon>
        <taxon>Enoplea</taxon>
        <taxon>Dorylaimia</taxon>
        <taxon>Mermithida</taxon>
        <taxon>Mermithoidea</taxon>
        <taxon>Mermithidae</taxon>
        <taxon>Romanomermis</taxon>
    </lineage>
</organism>
<dbReference type="AlphaFoldDB" id="A0A915HGL8"/>
<name>A0A915HGL8_ROMCU</name>
<proteinExistence type="predicted"/>
<protein>
    <submittedName>
        <fullName evidence="2">Uncharacterized protein</fullName>
    </submittedName>
</protein>
<sequence>MDNEDVIQNGRSCTLICPMQNLNTVIDFLTPDGSIAASTICNISDPDIRPNIRLSDEQHYSRK</sequence>
<reference evidence="2" key="1">
    <citation type="submission" date="2022-11" db="UniProtKB">
        <authorList>
            <consortium name="WormBaseParasite"/>
        </authorList>
    </citation>
    <scope>IDENTIFICATION</scope>
</reference>
<keyword evidence="1" id="KW-1185">Reference proteome</keyword>
<dbReference type="WBParaSite" id="nRc.2.0.1.t00763-RA">
    <property type="protein sequence ID" value="nRc.2.0.1.t00763-RA"/>
    <property type="gene ID" value="nRc.2.0.1.g00763"/>
</dbReference>
<evidence type="ECO:0000313" key="1">
    <source>
        <dbReference type="Proteomes" id="UP000887565"/>
    </source>
</evidence>
<accession>A0A915HGL8</accession>
<dbReference type="Proteomes" id="UP000887565">
    <property type="component" value="Unplaced"/>
</dbReference>